<dbReference type="InterPro" id="IPR020472">
    <property type="entry name" value="WD40_PAC1"/>
</dbReference>
<dbReference type="InterPro" id="IPR028608">
    <property type="entry name" value="CIAO1/Cia1"/>
</dbReference>
<dbReference type="PRINTS" id="PR00320">
    <property type="entry name" value="GPROTEINBRPT"/>
</dbReference>
<dbReference type="PROSITE" id="PS50082">
    <property type="entry name" value="WD_REPEATS_2"/>
    <property type="match status" value="6"/>
</dbReference>
<feature type="repeat" description="WD" evidence="4">
    <location>
        <begin position="10"/>
        <end position="41"/>
    </location>
</feature>
<gene>
    <name evidence="3" type="primary">Ciao1</name>
    <name evidence="5" type="ORF">LAZ67_2000359</name>
</gene>
<dbReference type="InterPro" id="IPR019775">
    <property type="entry name" value="WD40_repeat_CS"/>
</dbReference>
<evidence type="ECO:0000313" key="6">
    <source>
        <dbReference type="Proteomes" id="UP001235939"/>
    </source>
</evidence>
<dbReference type="Proteomes" id="UP001235939">
    <property type="component" value="Chromosome 02"/>
</dbReference>
<feature type="repeat" description="WD" evidence="4">
    <location>
        <begin position="284"/>
        <end position="320"/>
    </location>
</feature>
<feature type="repeat" description="WD" evidence="4">
    <location>
        <begin position="98"/>
        <end position="131"/>
    </location>
</feature>
<feature type="repeat" description="WD" evidence="4">
    <location>
        <begin position="187"/>
        <end position="228"/>
    </location>
</feature>
<dbReference type="PANTHER" id="PTHR19920">
    <property type="entry name" value="WD40 PROTEIN CIAO1"/>
    <property type="match status" value="1"/>
</dbReference>
<comment type="similarity">
    <text evidence="3">Belongs to the WD repeat CIA1 family.</text>
</comment>
<name>A0ABY6K0R4_9ARAC</name>
<dbReference type="HAMAP" id="MF_03037">
    <property type="entry name" value="ciao1"/>
    <property type="match status" value="1"/>
</dbReference>
<dbReference type="EMBL" id="CP092864">
    <property type="protein sequence ID" value="UYV62389.1"/>
    <property type="molecule type" value="Genomic_DNA"/>
</dbReference>
<organism evidence="5 6">
    <name type="scientific">Cordylochernes scorpioides</name>
    <dbReference type="NCBI Taxonomy" id="51811"/>
    <lineage>
        <taxon>Eukaryota</taxon>
        <taxon>Metazoa</taxon>
        <taxon>Ecdysozoa</taxon>
        <taxon>Arthropoda</taxon>
        <taxon>Chelicerata</taxon>
        <taxon>Arachnida</taxon>
        <taxon>Pseudoscorpiones</taxon>
        <taxon>Cheliferoidea</taxon>
        <taxon>Chernetidae</taxon>
        <taxon>Cordylochernes</taxon>
    </lineage>
</organism>
<evidence type="ECO:0000256" key="3">
    <source>
        <dbReference type="HAMAP-Rule" id="MF_03037"/>
    </source>
</evidence>
<dbReference type="PANTHER" id="PTHR19920:SF0">
    <property type="entry name" value="CYTOSOLIC IRON-SULFUR PROTEIN ASSEMBLY PROTEIN CIAO1-RELATED"/>
    <property type="match status" value="1"/>
</dbReference>
<dbReference type="CDD" id="cd00200">
    <property type="entry name" value="WD40"/>
    <property type="match status" value="1"/>
</dbReference>
<evidence type="ECO:0000256" key="4">
    <source>
        <dbReference type="PROSITE-ProRule" id="PRU00221"/>
    </source>
</evidence>
<reference evidence="5 6" key="1">
    <citation type="submission" date="2022-01" db="EMBL/GenBank/DDBJ databases">
        <title>A chromosomal length assembly of Cordylochernes scorpioides.</title>
        <authorList>
            <person name="Zeh D."/>
            <person name="Zeh J."/>
        </authorList>
    </citation>
    <scope>NUCLEOTIDE SEQUENCE [LARGE SCALE GENOMIC DNA]</scope>
    <source>
        <strain evidence="5">IN4F17</strain>
        <tissue evidence="5">Whole Body</tissue>
    </source>
</reference>
<dbReference type="Gene3D" id="2.130.10.10">
    <property type="entry name" value="YVTN repeat-like/Quinoprotein amine dehydrogenase"/>
    <property type="match status" value="1"/>
</dbReference>
<dbReference type="SUPFAM" id="SSF50978">
    <property type="entry name" value="WD40 repeat-like"/>
    <property type="match status" value="1"/>
</dbReference>
<accession>A0ABY6K0R4</accession>
<keyword evidence="2" id="KW-0677">Repeat</keyword>
<evidence type="ECO:0000256" key="2">
    <source>
        <dbReference type="ARBA" id="ARBA00022737"/>
    </source>
</evidence>
<comment type="function">
    <text evidence="3">Essential component of the cytosolic iron-sulfur (Fe/S) protein assembly machinery. Required for the maturation of extramitochondrial Fe/S proteins.</text>
</comment>
<dbReference type="PROSITE" id="PS50294">
    <property type="entry name" value="WD_REPEATS_REGION"/>
    <property type="match status" value="5"/>
</dbReference>
<dbReference type="InterPro" id="IPR015943">
    <property type="entry name" value="WD40/YVTN_repeat-like_dom_sf"/>
</dbReference>
<dbReference type="Pfam" id="PF00400">
    <property type="entry name" value="WD40"/>
    <property type="match status" value="7"/>
</dbReference>
<evidence type="ECO:0000313" key="5">
    <source>
        <dbReference type="EMBL" id="UYV62389.1"/>
    </source>
</evidence>
<protein>
    <recommendedName>
        <fullName evidence="3">Probable cytosolic iron-sulfur protein assembly protein Ciao1</fullName>
    </recommendedName>
</protein>
<keyword evidence="6" id="KW-1185">Reference proteome</keyword>
<keyword evidence="1 4" id="KW-0853">WD repeat</keyword>
<sequence length="320" mass="36383">MMKLKEVESLLGHDDRIWCVKWDPSGTLLASCGSDKTIRIWCKEGNSWITKTILTEGHEKTIRNIAWSPCGIYLASVSFDGTTVIWEKKDDFERLSVLEGHENEVKGVAWSVTGKYLATCGRDKTVWVWEVIDETEYECSAVLTNHTQDVKNVIWHPQEDILASCSYDDKINIYKEDDDDWICSGTLSGHLSTVWNIEFDSKGSRLVSCSQDKTVKLWRNTSNNHNTSNWECIHTINGYHDRAIYDISWCNLTGRLATTGSDNKINIYSEATDKNSFMIETSVTEAHSQDINTLTWNPKVEGMLASGSDDGIIKLWQIHE</sequence>
<feature type="repeat" description="WD" evidence="4">
    <location>
        <begin position="55"/>
        <end position="87"/>
    </location>
</feature>
<dbReference type="InterPro" id="IPR036322">
    <property type="entry name" value="WD40_repeat_dom_sf"/>
</dbReference>
<feature type="repeat" description="WD" evidence="4">
    <location>
        <begin position="143"/>
        <end position="175"/>
    </location>
</feature>
<proteinExistence type="inferred from homology"/>
<dbReference type="SMART" id="SM00320">
    <property type="entry name" value="WD40"/>
    <property type="match status" value="7"/>
</dbReference>
<dbReference type="InterPro" id="IPR001680">
    <property type="entry name" value="WD40_rpt"/>
</dbReference>
<evidence type="ECO:0000256" key="1">
    <source>
        <dbReference type="ARBA" id="ARBA00022574"/>
    </source>
</evidence>
<dbReference type="PROSITE" id="PS00678">
    <property type="entry name" value="WD_REPEATS_1"/>
    <property type="match status" value="1"/>
</dbReference>